<dbReference type="Proteomes" id="UP001628078">
    <property type="component" value="Unassembled WGS sequence"/>
</dbReference>
<organism evidence="1 2">
    <name type="scientific">Furfurilactobacillus curtus</name>
    <dbReference type="NCBI Taxonomy" id="1746200"/>
    <lineage>
        <taxon>Bacteria</taxon>
        <taxon>Bacillati</taxon>
        <taxon>Bacillota</taxon>
        <taxon>Bacilli</taxon>
        <taxon>Lactobacillales</taxon>
        <taxon>Lactobacillaceae</taxon>
        <taxon>Furfurilactobacillus</taxon>
    </lineage>
</organism>
<dbReference type="EMBL" id="BQXO01000002">
    <property type="protein sequence ID" value="GKT05772.1"/>
    <property type="molecule type" value="Genomic_DNA"/>
</dbReference>
<reference evidence="1 2" key="1">
    <citation type="submission" date="2022-03" db="EMBL/GenBank/DDBJ databases">
        <title>Draft genome sequence of Furfurilactobacillus curtus JCM 31185.</title>
        <authorList>
            <person name="Suzuki S."/>
            <person name="Endo A."/>
            <person name="Kajikawa A."/>
        </authorList>
    </citation>
    <scope>NUCLEOTIDE SEQUENCE [LARGE SCALE GENOMIC DNA]</scope>
    <source>
        <strain evidence="1 2">JCM 31185</strain>
    </source>
</reference>
<keyword evidence="2" id="KW-1185">Reference proteome</keyword>
<sequence length="41" mass="4740">METLLAILLMILTAVVLIWSDFKVAIRRPPRTKTLKEDLTE</sequence>
<accession>A0ABQ5JSJ2</accession>
<comment type="caution">
    <text evidence="1">The sequence shown here is derived from an EMBL/GenBank/DDBJ whole genome shotgun (WGS) entry which is preliminary data.</text>
</comment>
<evidence type="ECO:0000313" key="1">
    <source>
        <dbReference type="EMBL" id="GKT05772.1"/>
    </source>
</evidence>
<dbReference type="RefSeq" id="WP_407883293.1">
    <property type="nucleotide sequence ID" value="NZ_BQXO01000002.1"/>
</dbReference>
<evidence type="ECO:0000313" key="2">
    <source>
        <dbReference type="Proteomes" id="UP001628078"/>
    </source>
</evidence>
<proteinExistence type="predicted"/>
<gene>
    <name evidence="1" type="ORF">JCM31185_10600</name>
</gene>
<protein>
    <submittedName>
        <fullName evidence="1">Uncharacterized protein</fullName>
    </submittedName>
</protein>
<name>A0ABQ5JSJ2_9LACO</name>